<dbReference type="GO" id="GO:0005829">
    <property type="term" value="C:cytosol"/>
    <property type="evidence" value="ECO:0007669"/>
    <property type="project" value="TreeGrafter"/>
</dbReference>
<dbReference type="AlphaFoldDB" id="A0AAD4AJB8"/>
<dbReference type="GO" id="GO:0008408">
    <property type="term" value="F:3'-5' exonuclease activity"/>
    <property type="evidence" value="ECO:0007669"/>
    <property type="project" value="TreeGrafter"/>
</dbReference>
<dbReference type="SMART" id="SM00479">
    <property type="entry name" value="EXOIII"/>
    <property type="match status" value="1"/>
</dbReference>
<dbReference type="PANTHER" id="PTHR30231:SF4">
    <property type="entry name" value="PROTEIN NEN2"/>
    <property type="match status" value="1"/>
</dbReference>
<accession>A0AAD4AJB8</accession>
<evidence type="ECO:0000256" key="3">
    <source>
        <dbReference type="ARBA" id="ARBA00022839"/>
    </source>
</evidence>
<protein>
    <submittedName>
        <fullName evidence="5">DNA polymerase III subunit epsilon</fullName>
    </submittedName>
</protein>
<dbReference type="InterPro" id="IPR012337">
    <property type="entry name" value="RNaseH-like_sf"/>
</dbReference>
<dbReference type="Gene3D" id="3.30.420.10">
    <property type="entry name" value="Ribonuclease H-like superfamily/Ribonuclease H"/>
    <property type="match status" value="1"/>
</dbReference>
<sequence>MTLGKWLHNQWVSLQLRQSYFDEHDYVIVDLELTGLEPKKHEIVSAGWLTMQSLKIDLSTAGYMLNRNVTSLLQSPIYHGLNNTQLTAQGVSLSELLDGLAKVINGRVLVCHNAQLDWGFIQHAAKAQQRVIQPKAIIDTLKIEKHRLLVQGKPLKQQDLTLTACRARYALPKYSEHNALSDALATAELLLAQYHSMNRGSREKLSAIM</sequence>
<dbReference type="InterPro" id="IPR036397">
    <property type="entry name" value="RNaseH_sf"/>
</dbReference>
<dbReference type="CDD" id="cd06127">
    <property type="entry name" value="DEDDh"/>
    <property type="match status" value="1"/>
</dbReference>
<dbReference type="Pfam" id="PF00929">
    <property type="entry name" value="RNase_T"/>
    <property type="match status" value="1"/>
</dbReference>
<dbReference type="GO" id="GO:0003676">
    <property type="term" value="F:nucleic acid binding"/>
    <property type="evidence" value="ECO:0007669"/>
    <property type="project" value="InterPro"/>
</dbReference>
<evidence type="ECO:0000256" key="2">
    <source>
        <dbReference type="ARBA" id="ARBA00022801"/>
    </source>
</evidence>
<evidence type="ECO:0000259" key="4">
    <source>
        <dbReference type="SMART" id="SM00479"/>
    </source>
</evidence>
<evidence type="ECO:0000313" key="6">
    <source>
        <dbReference type="Proteomes" id="UP000016487"/>
    </source>
</evidence>
<dbReference type="GO" id="GO:0006259">
    <property type="term" value="P:DNA metabolic process"/>
    <property type="evidence" value="ECO:0007669"/>
    <property type="project" value="UniProtKB-ARBA"/>
</dbReference>
<evidence type="ECO:0000313" key="5">
    <source>
        <dbReference type="EMBL" id="KAF7772069.1"/>
    </source>
</evidence>
<dbReference type="Proteomes" id="UP000016487">
    <property type="component" value="Unassembled WGS sequence"/>
</dbReference>
<evidence type="ECO:0000256" key="1">
    <source>
        <dbReference type="ARBA" id="ARBA00022722"/>
    </source>
</evidence>
<dbReference type="InterPro" id="IPR013520">
    <property type="entry name" value="Ribonucl_H"/>
</dbReference>
<reference evidence="5" key="1">
    <citation type="journal article" date="2012" name="J. Bacteriol.">
        <title>Genome sequences of type strains of seven species of the marine bacterium Pseudoalteromonas.</title>
        <authorList>
            <person name="Xie B.B."/>
            <person name="Shu Y.L."/>
            <person name="Qin Q.L."/>
            <person name="Rong J.C."/>
            <person name="Zhang X.Y."/>
            <person name="Chen X.L."/>
            <person name="Shi M."/>
            <person name="He H.L."/>
            <person name="Zhou B.C."/>
            <person name="Zhang Y.Z."/>
        </authorList>
    </citation>
    <scope>NUCLEOTIDE SEQUENCE</scope>
    <source>
        <strain evidence="5">DSM 8771</strain>
    </source>
</reference>
<dbReference type="PANTHER" id="PTHR30231">
    <property type="entry name" value="DNA POLYMERASE III SUBUNIT EPSILON"/>
    <property type="match status" value="1"/>
</dbReference>
<reference evidence="5" key="2">
    <citation type="submission" date="2015-03" db="EMBL/GenBank/DDBJ databases">
        <title>Genome sequence of Pseudoalteromonas citrea.</title>
        <authorList>
            <person name="Xie B.-B."/>
            <person name="Rong J.-C."/>
            <person name="Qin Q.-L."/>
            <person name="Zhang Y.-Z."/>
        </authorList>
    </citation>
    <scope>NUCLEOTIDE SEQUENCE</scope>
    <source>
        <strain evidence="5">DSM 8771</strain>
    </source>
</reference>
<dbReference type="RefSeq" id="WP_010362406.1">
    <property type="nucleotide sequence ID" value="NZ_AHBZ03000015.1"/>
</dbReference>
<dbReference type="EMBL" id="AHBZ03000015">
    <property type="protein sequence ID" value="KAF7772069.1"/>
    <property type="molecule type" value="Genomic_DNA"/>
</dbReference>
<organism evidence="5 6">
    <name type="scientific">Pseudoalteromonas citrea</name>
    <dbReference type="NCBI Taxonomy" id="43655"/>
    <lineage>
        <taxon>Bacteria</taxon>
        <taxon>Pseudomonadati</taxon>
        <taxon>Pseudomonadota</taxon>
        <taxon>Gammaproteobacteria</taxon>
        <taxon>Alteromonadales</taxon>
        <taxon>Pseudoalteromonadaceae</taxon>
        <taxon>Pseudoalteromonas</taxon>
    </lineage>
</organism>
<keyword evidence="2" id="KW-0378">Hydrolase</keyword>
<proteinExistence type="predicted"/>
<name>A0AAD4AJB8_9GAMM</name>
<keyword evidence="3" id="KW-0269">Exonuclease</keyword>
<feature type="domain" description="Exonuclease" evidence="4">
    <location>
        <begin position="25"/>
        <end position="199"/>
    </location>
</feature>
<comment type="caution">
    <text evidence="5">The sequence shown here is derived from an EMBL/GenBank/DDBJ whole genome shotgun (WGS) entry which is preliminary data.</text>
</comment>
<dbReference type="SUPFAM" id="SSF53098">
    <property type="entry name" value="Ribonuclease H-like"/>
    <property type="match status" value="1"/>
</dbReference>
<keyword evidence="1" id="KW-0540">Nuclease</keyword>
<gene>
    <name evidence="5" type="primary">dnaQ</name>
    <name evidence="5" type="ORF">PCIT_a2064</name>
</gene>